<feature type="region of interest" description="Disordered" evidence="1">
    <location>
        <begin position="468"/>
        <end position="524"/>
    </location>
</feature>
<proteinExistence type="predicted"/>
<name>A0A015K0E9_RHIIW</name>
<organism evidence="2 3">
    <name type="scientific">Rhizophagus irregularis (strain DAOM 197198w)</name>
    <name type="common">Glomus intraradices</name>
    <dbReference type="NCBI Taxonomy" id="1432141"/>
    <lineage>
        <taxon>Eukaryota</taxon>
        <taxon>Fungi</taxon>
        <taxon>Fungi incertae sedis</taxon>
        <taxon>Mucoromycota</taxon>
        <taxon>Glomeromycotina</taxon>
        <taxon>Glomeromycetes</taxon>
        <taxon>Glomerales</taxon>
        <taxon>Glomeraceae</taxon>
        <taxon>Rhizophagus</taxon>
    </lineage>
</organism>
<keyword evidence="3" id="KW-1185">Reference proteome</keyword>
<dbReference type="Proteomes" id="UP000022910">
    <property type="component" value="Unassembled WGS sequence"/>
</dbReference>
<feature type="compositionally biased region" description="Polar residues" evidence="1">
    <location>
        <begin position="692"/>
        <end position="735"/>
    </location>
</feature>
<feature type="compositionally biased region" description="Polar residues" evidence="1">
    <location>
        <begin position="588"/>
        <end position="621"/>
    </location>
</feature>
<reference evidence="2 3" key="1">
    <citation type="submission" date="2014-02" db="EMBL/GenBank/DDBJ databases">
        <title>Single nucleus genome sequencing reveals high similarity among nuclei of an endomycorrhizal fungus.</title>
        <authorList>
            <person name="Lin K."/>
            <person name="Geurts R."/>
            <person name="Zhang Z."/>
            <person name="Limpens E."/>
            <person name="Saunders D.G."/>
            <person name="Mu D."/>
            <person name="Pang E."/>
            <person name="Cao H."/>
            <person name="Cha H."/>
            <person name="Lin T."/>
            <person name="Zhou Q."/>
            <person name="Shang Y."/>
            <person name="Li Y."/>
            <person name="Ivanov S."/>
            <person name="Sharma T."/>
            <person name="Velzen R.V."/>
            <person name="Ruijter N.D."/>
            <person name="Aanen D.K."/>
            <person name="Win J."/>
            <person name="Kamoun S."/>
            <person name="Bisseling T."/>
            <person name="Huang S."/>
        </authorList>
    </citation>
    <scope>NUCLEOTIDE SEQUENCE [LARGE SCALE GENOMIC DNA]</scope>
    <source>
        <strain evidence="3">DAOM197198w</strain>
    </source>
</reference>
<evidence type="ECO:0000313" key="2">
    <source>
        <dbReference type="EMBL" id="EXX52906.1"/>
    </source>
</evidence>
<dbReference type="EMBL" id="JEMT01029168">
    <property type="protein sequence ID" value="EXX52906.1"/>
    <property type="molecule type" value="Genomic_DNA"/>
</dbReference>
<feature type="compositionally biased region" description="Acidic residues" evidence="1">
    <location>
        <begin position="468"/>
        <end position="483"/>
    </location>
</feature>
<feature type="region of interest" description="Disordered" evidence="1">
    <location>
        <begin position="586"/>
        <end position="621"/>
    </location>
</feature>
<feature type="compositionally biased region" description="Polar residues" evidence="1">
    <location>
        <begin position="654"/>
        <end position="676"/>
    </location>
</feature>
<sequence length="1040" mass="118155">MVKRQHQRTSSSSTSAQIRKPAVTTRSRRSQNAEFEQQKLFAFDMKRKRRSNNETDTLEKDDEIDRRLSPSYSNSNIVDSIKLENNESVSSPSKRAKLSTMGEYNNNQFDIDNDVQSNVEIMGIKLENISTHNGVRRNSIHLESLQNGIESRDIVQPGIKNGIDNVDEIVNKIHKQEDCLIIEDIIYNNIEMIIDNFKDVIEIRGTQMVIGNFVIEYSDYQKFLTLMNKLMDILEMYDSDKILQSAKKIGCKRNNGQILNPNLFRTKISKRAYKCLSEFQDDFTCTCNDAIEANPEKYNAGIKFIKFGDRLFEQAYGELPSGIRQLCDHDDNFDATKGTSTKRHRKVALVQPTLDGHVFSSSAIGKLQGNNSFQLVGDLQEIAVVPSQSMNEEEIPTLGSILPKNVNHEFELPMSDQHKVPGVKFHKYKAYASFAPIYDSSAAMLSYEDTILTRSYKKHLRISKNINELDDSDDSDLSEEELSDKDVVVSDPEETNQPESFEIASSSKQNNSGEETSQMEGLEITLPDKQNNLNEEMSQMEDLETTLLNKKYNSNEEMSQMENLENILPNKQNNSSVEVSQIEGLETTLPNKQNNSNEEISQTEGLETTLPNKQNNSSEEISQMEGLEITVLSNQNNSNEEMSQMEGLEATLPDKQNNSSEETSQMEGLETTLSNKQNNSNEEMSQMENLETTVPNKQNNSGIETSQMESLETTLPNKQNNSGEEISQMDSLKITSNTTNISGEKICQMESFEFASLSKQNDSRDDIFIENNTMDDEKLFENINLELLYKCVNNGKAGIDKILDENVEIFKKLQLMQEKRLTKHNPNVVSIKERELANKLRDKLASIISEVAPSDIVSFDSIEYTMDNLPTKEKFFKGMLPPDKSFAYHTNEVSRDAFSTFSGVEKSSEDMEAEYTRNDLNGATTQMKSEDVLSQVPHSVPQTISQQPLHHSTSSTSHSLPISASMTYPRAQVQMRMSYGTSQVMPTSYQTTYQRPTSHVLPYYHPSQRYPPTYGYPYYPQYGGYPMSHSAWQQRSSYFQ</sequence>
<evidence type="ECO:0000256" key="1">
    <source>
        <dbReference type="SAM" id="MobiDB-lite"/>
    </source>
</evidence>
<comment type="caution">
    <text evidence="2">The sequence shown here is derived from an EMBL/GenBank/DDBJ whole genome shotgun (WGS) entry which is preliminary data.</text>
</comment>
<gene>
    <name evidence="2" type="ORF">RirG_248870</name>
</gene>
<dbReference type="HOGENOM" id="CLU_292743_0_0_1"/>
<dbReference type="OrthoDB" id="21648at2759"/>
<feature type="compositionally biased region" description="Low complexity" evidence="1">
    <location>
        <begin position="677"/>
        <end position="691"/>
    </location>
</feature>
<evidence type="ECO:0000313" key="3">
    <source>
        <dbReference type="Proteomes" id="UP000022910"/>
    </source>
</evidence>
<feature type="compositionally biased region" description="Polar residues" evidence="1">
    <location>
        <begin position="497"/>
        <end position="519"/>
    </location>
</feature>
<feature type="region of interest" description="Disordered" evidence="1">
    <location>
        <begin position="936"/>
        <end position="961"/>
    </location>
</feature>
<feature type="region of interest" description="Disordered" evidence="1">
    <location>
        <begin position="1"/>
        <end position="71"/>
    </location>
</feature>
<dbReference type="AlphaFoldDB" id="A0A015K0E9"/>
<feature type="compositionally biased region" description="Low complexity" evidence="1">
    <location>
        <begin position="945"/>
        <end position="961"/>
    </location>
</feature>
<accession>A0A015K0E9</accession>
<feature type="region of interest" description="Disordered" evidence="1">
    <location>
        <begin position="652"/>
        <end position="735"/>
    </location>
</feature>
<protein>
    <submittedName>
        <fullName evidence="2">Uncharacterized protein</fullName>
    </submittedName>
</protein>